<evidence type="ECO:0000256" key="1">
    <source>
        <dbReference type="SAM" id="MobiDB-lite"/>
    </source>
</evidence>
<gene>
    <name evidence="2" type="primary">caiE</name>
    <name evidence="2" type="ORF">ACFO0J_12625</name>
</gene>
<organism evidence="2 3">
    <name type="scientific">Castellaniella hirudinis</name>
    <dbReference type="NCBI Taxonomy" id="1144617"/>
    <lineage>
        <taxon>Bacteria</taxon>
        <taxon>Pseudomonadati</taxon>
        <taxon>Pseudomonadota</taxon>
        <taxon>Betaproteobacteria</taxon>
        <taxon>Burkholderiales</taxon>
        <taxon>Alcaligenaceae</taxon>
        <taxon>Castellaniella</taxon>
    </lineage>
</organism>
<evidence type="ECO:0000313" key="2">
    <source>
        <dbReference type="EMBL" id="MFC4298889.1"/>
    </source>
</evidence>
<reference evidence="3" key="1">
    <citation type="journal article" date="2019" name="Int. J. Syst. Evol. Microbiol.">
        <title>The Global Catalogue of Microorganisms (GCM) 10K type strain sequencing project: providing services to taxonomists for standard genome sequencing and annotation.</title>
        <authorList>
            <consortium name="The Broad Institute Genomics Platform"/>
            <consortium name="The Broad Institute Genome Sequencing Center for Infectious Disease"/>
            <person name="Wu L."/>
            <person name="Ma J."/>
        </authorList>
    </citation>
    <scope>NUCLEOTIDE SEQUENCE [LARGE SCALE GENOMIC DNA]</scope>
    <source>
        <strain evidence="3">CGMCC 1.19029</strain>
    </source>
</reference>
<dbReference type="SUPFAM" id="SSF51161">
    <property type="entry name" value="Trimeric LpxA-like enzymes"/>
    <property type="match status" value="1"/>
</dbReference>
<evidence type="ECO:0000313" key="3">
    <source>
        <dbReference type="Proteomes" id="UP001595756"/>
    </source>
</evidence>
<feature type="region of interest" description="Disordered" evidence="1">
    <location>
        <begin position="180"/>
        <end position="204"/>
    </location>
</feature>
<sequence length="204" mass="21737">MPCYSFEGLTPVVHPSAYVHPTAVLIGDVIIGPGVYVAPLASLRGDFGRLILEEGSNLQDHCMMHGYSDAETIVRRNGHIGHGAIIHGCEIGENTLVGMNAVVMDGAVIGPDSIVAAMSFVKIGFQSQPRQLLAGSPARVVRAITDEDLRWKGLATQEYQALVGRSAGSMIETPPLREIEPDRPRLSGVTDLGAVRRAQTPSST</sequence>
<dbReference type="Gene3D" id="2.160.10.10">
    <property type="entry name" value="Hexapeptide repeat proteins"/>
    <property type="match status" value="1"/>
</dbReference>
<keyword evidence="3" id="KW-1185">Reference proteome</keyword>
<name>A0ABV8S1H6_9BURK</name>
<proteinExistence type="predicted"/>
<dbReference type="CDD" id="cd04745">
    <property type="entry name" value="LbH_paaY_like"/>
    <property type="match status" value="1"/>
</dbReference>
<dbReference type="Proteomes" id="UP001595756">
    <property type="component" value="Unassembled WGS sequence"/>
</dbReference>
<dbReference type="InterPro" id="IPR001451">
    <property type="entry name" value="Hexapep"/>
</dbReference>
<dbReference type="PANTHER" id="PTHR13061:SF29">
    <property type="entry name" value="GAMMA CARBONIC ANHYDRASE-LIKE 1, MITOCHONDRIAL-RELATED"/>
    <property type="match status" value="1"/>
</dbReference>
<dbReference type="InterPro" id="IPR050484">
    <property type="entry name" value="Transf_Hexapept/Carb_Anhydrase"/>
</dbReference>
<dbReference type="InterPro" id="IPR011004">
    <property type="entry name" value="Trimer_LpxA-like_sf"/>
</dbReference>
<dbReference type="RefSeq" id="WP_376813440.1">
    <property type="nucleotide sequence ID" value="NZ_JBHSDY010000007.1"/>
</dbReference>
<protein>
    <submittedName>
        <fullName evidence="2">Carnitine operon protein CaiE</fullName>
    </submittedName>
</protein>
<dbReference type="Pfam" id="PF00132">
    <property type="entry name" value="Hexapep"/>
    <property type="match status" value="1"/>
</dbReference>
<accession>A0ABV8S1H6</accession>
<dbReference type="NCBIfam" id="NF010150">
    <property type="entry name" value="PRK13627.1"/>
    <property type="match status" value="1"/>
</dbReference>
<dbReference type="EMBL" id="JBHSDY010000007">
    <property type="protein sequence ID" value="MFC4298889.1"/>
    <property type="molecule type" value="Genomic_DNA"/>
</dbReference>
<comment type="caution">
    <text evidence="2">The sequence shown here is derived from an EMBL/GenBank/DDBJ whole genome shotgun (WGS) entry which is preliminary data.</text>
</comment>
<dbReference type="PANTHER" id="PTHR13061">
    <property type="entry name" value="DYNACTIN SUBUNIT P25"/>
    <property type="match status" value="1"/>
</dbReference>